<dbReference type="PANTHER" id="PTHR43283">
    <property type="entry name" value="BETA-LACTAMASE-RELATED"/>
    <property type="match status" value="1"/>
</dbReference>
<protein>
    <recommendedName>
        <fullName evidence="1">Beta-lactamase-related domain-containing protein</fullName>
    </recommendedName>
</protein>
<dbReference type="MEROPS" id="S12.012"/>
<dbReference type="AlphaFoldDB" id="H3NJF7"/>
<dbReference type="STRING" id="883113.HMPREF9708_00996"/>
<dbReference type="eggNOG" id="COG1680">
    <property type="taxonomic scope" value="Bacteria"/>
</dbReference>
<reference evidence="2 3" key="1">
    <citation type="submission" date="2012-01" db="EMBL/GenBank/DDBJ databases">
        <title>The Genome Sequence of Facklamia languida CCUG 37842.</title>
        <authorList>
            <consortium name="The Broad Institute Genome Sequencing Platform"/>
            <person name="Earl A."/>
            <person name="Ward D."/>
            <person name="Feldgarden M."/>
            <person name="Gevers D."/>
            <person name="Huys G."/>
            <person name="Young S.K."/>
            <person name="Zeng Q."/>
            <person name="Gargeya S."/>
            <person name="Fitzgerald M."/>
            <person name="Haas B."/>
            <person name="Abouelleil A."/>
            <person name="Alvarado L."/>
            <person name="Arachchi H.M."/>
            <person name="Berlin A."/>
            <person name="Chapman S.B."/>
            <person name="Gearin G."/>
            <person name="Goldberg J."/>
            <person name="Griggs A."/>
            <person name="Gujja S."/>
            <person name="Hansen M."/>
            <person name="Heiman D."/>
            <person name="Howarth C."/>
            <person name="Larimer J."/>
            <person name="Lui A."/>
            <person name="MacDonald P.J.P."/>
            <person name="McCowen C."/>
            <person name="Montmayeur A."/>
            <person name="Murphy C."/>
            <person name="Neiman D."/>
            <person name="Pearson M."/>
            <person name="Priest M."/>
            <person name="Roberts A."/>
            <person name="Saif S."/>
            <person name="Shea T."/>
            <person name="Sisk P."/>
            <person name="Stolte C."/>
            <person name="Sykes S."/>
            <person name="Wortman J."/>
            <person name="Nusbaum C."/>
            <person name="Birren B."/>
        </authorList>
    </citation>
    <scope>NUCLEOTIDE SEQUENCE [LARGE SCALE GENOMIC DNA]</scope>
    <source>
        <strain evidence="2 3">CCUG 37842</strain>
    </source>
</reference>
<sequence length="367" mass="41757">MLKIILMILIGCLLLLALYIIANRIYLKNTDPDKLLKDLDKKFQRSTNNSILLIEDQSGHKNHLVTHNIKPSDKIIIASITKLYTHALIYAMADRGLIDLDKPISDYLPESSWTRLHQFKGQEHSQKIRVMDLINQTSGLPDYEMDIKGIQSVIKRFKKEDFTINDKDAIRLTRTLEAKFEPGDPKAHYSNVNAILLGLIAEQVSNQSLIELYQDYIFTPLGLENTEIITKNNHVFASMDKEPVDRTHYISSALACGGLVSTVEDMMTFIKAFYQGDLFSKAHIEDIQFYRIQFFPVKYGGGMMSVAMPAWMSPIVAAPKIIGHSGLSGSFSYYCPEKELFVVGTLNQYEANPFKWIYQYINAIADK</sequence>
<dbReference type="Proteomes" id="UP000006190">
    <property type="component" value="Unassembled WGS sequence"/>
</dbReference>
<dbReference type="EMBL" id="AGEG01000013">
    <property type="protein sequence ID" value="EHR36770.1"/>
    <property type="molecule type" value="Genomic_DNA"/>
</dbReference>
<evidence type="ECO:0000313" key="2">
    <source>
        <dbReference type="EMBL" id="EHR36770.1"/>
    </source>
</evidence>
<gene>
    <name evidence="2" type="ORF">HMPREF9708_00996</name>
</gene>
<dbReference type="InterPro" id="IPR012338">
    <property type="entry name" value="Beta-lactam/transpept-like"/>
</dbReference>
<accession>H3NJF7</accession>
<feature type="domain" description="Beta-lactamase-related" evidence="1">
    <location>
        <begin position="77"/>
        <end position="351"/>
    </location>
</feature>
<dbReference type="OrthoDB" id="9803467at2"/>
<evidence type="ECO:0000259" key="1">
    <source>
        <dbReference type="Pfam" id="PF00144"/>
    </source>
</evidence>
<dbReference type="InterPro" id="IPR001466">
    <property type="entry name" value="Beta-lactam-related"/>
</dbReference>
<keyword evidence="3" id="KW-1185">Reference proteome</keyword>
<comment type="caution">
    <text evidence="2">The sequence shown here is derived from an EMBL/GenBank/DDBJ whole genome shotgun (WGS) entry which is preliminary data.</text>
</comment>
<dbReference type="InterPro" id="IPR050789">
    <property type="entry name" value="Diverse_Enzym_Activities"/>
</dbReference>
<evidence type="ECO:0000313" key="3">
    <source>
        <dbReference type="Proteomes" id="UP000006190"/>
    </source>
</evidence>
<proteinExistence type="predicted"/>
<dbReference type="Pfam" id="PF00144">
    <property type="entry name" value="Beta-lactamase"/>
    <property type="match status" value="1"/>
</dbReference>
<dbReference type="RefSeq" id="WP_006309131.1">
    <property type="nucleotide sequence ID" value="NZ_JH601133.1"/>
</dbReference>
<name>H3NJF7_9LACT</name>
<dbReference type="Gene3D" id="3.40.710.10">
    <property type="entry name" value="DD-peptidase/beta-lactamase superfamily"/>
    <property type="match status" value="1"/>
</dbReference>
<dbReference type="HOGENOM" id="CLU_020027_2_2_9"/>
<dbReference type="PATRIC" id="fig|883113.3.peg.990"/>
<dbReference type="SUPFAM" id="SSF56601">
    <property type="entry name" value="beta-lactamase/transpeptidase-like"/>
    <property type="match status" value="1"/>
</dbReference>
<organism evidence="2 3">
    <name type="scientific">Facklamia languida CCUG 37842</name>
    <dbReference type="NCBI Taxonomy" id="883113"/>
    <lineage>
        <taxon>Bacteria</taxon>
        <taxon>Bacillati</taxon>
        <taxon>Bacillota</taxon>
        <taxon>Bacilli</taxon>
        <taxon>Lactobacillales</taxon>
        <taxon>Aerococcaceae</taxon>
        <taxon>Facklamia</taxon>
    </lineage>
</organism>